<gene>
    <name evidence="2" type="ORF">Sradi_7241100</name>
</gene>
<proteinExistence type="predicted"/>
<accession>A0AAW2IMA4</accession>
<reference evidence="2" key="2">
    <citation type="journal article" date="2024" name="Plant">
        <title>Genomic evolution and insights into agronomic trait innovations of Sesamum species.</title>
        <authorList>
            <person name="Miao H."/>
            <person name="Wang L."/>
            <person name="Qu L."/>
            <person name="Liu H."/>
            <person name="Sun Y."/>
            <person name="Le M."/>
            <person name="Wang Q."/>
            <person name="Wei S."/>
            <person name="Zheng Y."/>
            <person name="Lin W."/>
            <person name="Duan Y."/>
            <person name="Cao H."/>
            <person name="Xiong S."/>
            <person name="Wang X."/>
            <person name="Wei L."/>
            <person name="Li C."/>
            <person name="Ma Q."/>
            <person name="Ju M."/>
            <person name="Zhao R."/>
            <person name="Li G."/>
            <person name="Mu C."/>
            <person name="Tian Q."/>
            <person name="Mei H."/>
            <person name="Zhang T."/>
            <person name="Gao T."/>
            <person name="Zhang H."/>
        </authorList>
    </citation>
    <scope>NUCLEOTIDE SEQUENCE</scope>
    <source>
        <strain evidence="2">G02</strain>
    </source>
</reference>
<dbReference type="AlphaFoldDB" id="A0AAW2IMA4"/>
<dbReference type="EMBL" id="JACGWJ010001328">
    <property type="protein sequence ID" value="KAL0283082.1"/>
    <property type="molecule type" value="Genomic_DNA"/>
</dbReference>
<sequence length="148" mass="16817">MSDQLWKIKGNERWKLWSEGLRKQKLSFRHKTEEQEKAAEDKERVASNIESSSPDSAVKKSFSGAPTRKGNFSFSGHTSKQDVEVSDRKLAVDRVLHELFQHGDSAQKYMQGSKSMKIENTILLDNYVQRNGMSSGGLPGTKEWIKTL</sequence>
<feature type="compositionally biased region" description="Basic and acidic residues" evidence="1">
    <location>
        <begin position="30"/>
        <end position="45"/>
    </location>
</feature>
<feature type="region of interest" description="Disordered" evidence="1">
    <location>
        <begin position="28"/>
        <end position="85"/>
    </location>
</feature>
<reference evidence="2" key="1">
    <citation type="submission" date="2020-06" db="EMBL/GenBank/DDBJ databases">
        <authorList>
            <person name="Li T."/>
            <person name="Hu X."/>
            <person name="Zhang T."/>
            <person name="Song X."/>
            <person name="Zhang H."/>
            <person name="Dai N."/>
            <person name="Sheng W."/>
            <person name="Hou X."/>
            <person name="Wei L."/>
        </authorList>
    </citation>
    <scope>NUCLEOTIDE SEQUENCE</scope>
    <source>
        <strain evidence="2">G02</strain>
        <tissue evidence="2">Leaf</tissue>
    </source>
</reference>
<name>A0AAW2IMA4_SESRA</name>
<protein>
    <submittedName>
        <fullName evidence="2">Uncharacterized protein</fullName>
    </submittedName>
</protein>
<evidence type="ECO:0000313" key="2">
    <source>
        <dbReference type="EMBL" id="KAL0283082.1"/>
    </source>
</evidence>
<evidence type="ECO:0000256" key="1">
    <source>
        <dbReference type="SAM" id="MobiDB-lite"/>
    </source>
</evidence>
<comment type="caution">
    <text evidence="2">The sequence shown here is derived from an EMBL/GenBank/DDBJ whole genome shotgun (WGS) entry which is preliminary data.</text>
</comment>
<organism evidence="2">
    <name type="scientific">Sesamum radiatum</name>
    <name type="common">Black benniseed</name>
    <dbReference type="NCBI Taxonomy" id="300843"/>
    <lineage>
        <taxon>Eukaryota</taxon>
        <taxon>Viridiplantae</taxon>
        <taxon>Streptophyta</taxon>
        <taxon>Embryophyta</taxon>
        <taxon>Tracheophyta</taxon>
        <taxon>Spermatophyta</taxon>
        <taxon>Magnoliopsida</taxon>
        <taxon>eudicotyledons</taxon>
        <taxon>Gunneridae</taxon>
        <taxon>Pentapetalae</taxon>
        <taxon>asterids</taxon>
        <taxon>lamiids</taxon>
        <taxon>Lamiales</taxon>
        <taxon>Pedaliaceae</taxon>
        <taxon>Sesamum</taxon>
    </lineage>
</organism>